<dbReference type="RefSeq" id="WP_095373765.1">
    <property type="nucleotide sequence ID" value="NZ_CP022984.1"/>
</dbReference>
<organism evidence="1 2">
    <name type="scientific">Cytobacillus kochii</name>
    <dbReference type="NCBI Taxonomy" id="859143"/>
    <lineage>
        <taxon>Bacteria</taxon>
        <taxon>Bacillati</taxon>
        <taxon>Bacillota</taxon>
        <taxon>Bacilli</taxon>
        <taxon>Bacillales</taxon>
        <taxon>Bacillaceae</taxon>
        <taxon>Cytobacillus</taxon>
    </lineage>
</organism>
<evidence type="ECO:0008006" key="3">
    <source>
        <dbReference type="Google" id="ProtNLM"/>
    </source>
</evidence>
<dbReference type="Proteomes" id="UP000215137">
    <property type="component" value="Plasmid pBkBDGP4A"/>
</dbReference>
<dbReference type="OrthoDB" id="9801593at2"/>
<dbReference type="InterPro" id="IPR052544">
    <property type="entry name" value="Bacteriocin_Proc_Enz"/>
</dbReference>
<reference evidence="1 2" key="1">
    <citation type="submission" date="2017-08" db="EMBL/GenBank/DDBJ databases">
        <title>Complete Genome Sequence of Bacillus kochii Oregon-R-modENCODE STRAIN BDGP4, isolated from Drosophila melanogaster gut.</title>
        <authorList>
            <person name="Wan K.H."/>
            <person name="Yu C."/>
            <person name="Park S."/>
            <person name="Hammonds A.S."/>
            <person name="Booth B.W."/>
            <person name="Celniker S.E."/>
        </authorList>
    </citation>
    <scope>NUCLEOTIDE SEQUENCE [LARGE SCALE GENOMIC DNA]</scope>
    <source>
        <strain evidence="1 2">BDGP4</strain>
        <plasmid evidence="2">pbkbdgp4a</plasmid>
    </source>
</reference>
<evidence type="ECO:0000313" key="2">
    <source>
        <dbReference type="Proteomes" id="UP000215137"/>
    </source>
</evidence>
<name>A0A248TPT5_9BACI</name>
<protein>
    <recommendedName>
        <fullName evidence="3">Nitroreductase domain-containing protein</fullName>
    </recommendedName>
</protein>
<dbReference type="PANTHER" id="PTHR43745:SF2">
    <property type="entry name" value="NITROREDUCTASE MJ1384-RELATED"/>
    <property type="match status" value="1"/>
</dbReference>
<keyword evidence="1" id="KW-0614">Plasmid</keyword>
<dbReference type="AlphaFoldDB" id="A0A248TPT5"/>
<dbReference type="PANTHER" id="PTHR43745">
    <property type="entry name" value="NITROREDUCTASE MJ1384-RELATED"/>
    <property type="match status" value="1"/>
</dbReference>
<dbReference type="GO" id="GO:0016491">
    <property type="term" value="F:oxidoreductase activity"/>
    <property type="evidence" value="ECO:0007669"/>
    <property type="project" value="InterPro"/>
</dbReference>
<evidence type="ECO:0000313" key="1">
    <source>
        <dbReference type="EMBL" id="ASV70207.1"/>
    </source>
</evidence>
<dbReference type="InterPro" id="IPR000415">
    <property type="entry name" value="Nitroreductase-like"/>
</dbReference>
<keyword evidence="2" id="KW-1185">Reference proteome</keyword>
<sequence length="274" mass="31289">MSREKNKYVNSKINALQFQKNQSAEILEEVLISPEKFNKVSKFHQDTTWTRAYEWNGSYTLEEWLKIVEMTDVLPEYFEERISFPNIQKRFREASTSHRKFLKDVIIRKDLLGQILYDSFGRAEGIPTKNYPSAGGLYPIIPLILIFSVQAAEGISKKGSYVYDSSSGELLLLKEFSNEDIVTIESNVGEIYSNIAVGYSMDIRRAIAKYGYRGYRHALIEVGAMSQSIRSNLKQIDHGDFLLSGFSDNSLTKMVGLSPRLTPLIILQWFGIKA</sequence>
<accession>A0A248TPT5</accession>
<proteinExistence type="predicted"/>
<geneLocation type="plasmid" evidence="2">
    <name>pbkbdgp4a</name>
</geneLocation>
<dbReference type="Gene3D" id="3.40.109.10">
    <property type="entry name" value="NADH Oxidase"/>
    <property type="match status" value="1"/>
</dbReference>
<dbReference type="KEGG" id="bko:CKF48_23265"/>
<dbReference type="EMBL" id="CP022984">
    <property type="protein sequence ID" value="ASV70207.1"/>
    <property type="molecule type" value="Genomic_DNA"/>
</dbReference>
<gene>
    <name evidence="1" type="ORF">CKF48_23265</name>
</gene>